<evidence type="ECO:0000313" key="5">
    <source>
        <dbReference type="Proteomes" id="UP001553843"/>
    </source>
</evidence>
<feature type="transmembrane region" description="Helical" evidence="2">
    <location>
        <begin position="146"/>
        <end position="166"/>
    </location>
</feature>
<feature type="region of interest" description="Disordered" evidence="1">
    <location>
        <begin position="165"/>
        <end position="260"/>
    </location>
</feature>
<evidence type="ECO:0000313" key="4">
    <source>
        <dbReference type="EMBL" id="MEW2361313.1"/>
    </source>
</evidence>
<dbReference type="CDD" id="cd00093">
    <property type="entry name" value="HTH_XRE"/>
    <property type="match status" value="1"/>
</dbReference>
<comment type="caution">
    <text evidence="4">The sequence shown here is derived from an EMBL/GenBank/DDBJ whole genome shotgun (WGS) entry which is preliminary data.</text>
</comment>
<keyword evidence="2" id="KW-1133">Transmembrane helix</keyword>
<feature type="domain" description="HTH cro/C1-type" evidence="3">
    <location>
        <begin position="7"/>
        <end position="63"/>
    </location>
</feature>
<sequence>MSSLAELLRELKGRSGLSYGVLAKRLHMSTSTLHRYCNGDAVPVEFAPVERFARLCKASPDELVEVHRRWILADAARGRKAEPAEGRAGAEAEQPRTQQPQPEKESEREPHPEPEPQSEPEPQPESDPTSAIRPEPMPGRPKRRRAVAIGAAVALVVGAGSLALALNGADDGGGGREHAAGVSSSVGPHDSPGDPSGKGGREDTADGRGKKKGEPTSSPSDKDGKGGKGKDAPARPDTSQDTGKGPAAAGEGRSDDLGAPITARTRPYVYESPCSQRFLVNRKPNQVPQPPAVEQDAPGWAADLGAVSAGEQLVEVTVQGLGKDTVVLQGMHVRVQSTSSPLAWNDFQMGVGCGGNVSTKSFAVDLDDGTPTLTPKAGQRDFPYKVSESDPEVFYVKASTEAHDVRWYLELEWSSGRRHNVLRIDDQGKPFRTSGNEGRPTYGWPLGGSKWEAPLDS</sequence>
<reference evidence="4 5" key="1">
    <citation type="submission" date="2024-06" db="EMBL/GenBank/DDBJ databases">
        <title>The Natural Products Discovery Center: Release of the First 8490 Sequenced Strains for Exploring Actinobacteria Biosynthetic Diversity.</title>
        <authorList>
            <person name="Kalkreuter E."/>
            <person name="Kautsar S.A."/>
            <person name="Yang D."/>
            <person name="Bader C.D."/>
            <person name="Teijaro C.N."/>
            <person name="Fluegel L."/>
            <person name="Davis C.M."/>
            <person name="Simpson J.R."/>
            <person name="Lauterbach L."/>
            <person name="Steele A.D."/>
            <person name="Gui C."/>
            <person name="Meng S."/>
            <person name="Li G."/>
            <person name="Viehrig K."/>
            <person name="Ye F."/>
            <person name="Su P."/>
            <person name="Kiefer A.F."/>
            <person name="Nichols A."/>
            <person name="Cepeda A.J."/>
            <person name="Yan W."/>
            <person name="Fan B."/>
            <person name="Jiang Y."/>
            <person name="Adhikari A."/>
            <person name="Zheng C.-J."/>
            <person name="Schuster L."/>
            <person name="Cowan T.M."/>
            <person name="Smanski M.J."/>
            <person name="Chevrette M.G."/>
            <person name="De Carvalho L.P.S."/>
            <person name="Shen B."/>
        </authorList>
    </citation>
    <scope>NUCLEOTIDE SEQUENCE [LARGE SCALE GENOMIC DNA]</scope>
    <source>
        <strain evidence="4 5">NPDC047833</strain>
    </source>
</reference>
<dbReference type="SMART" id="SM00530">
    <property type="entry name" value="HTH_XRE"/>
    <property type="match status" value="1"/>
</dbReference>
<dbReference type="EMBL" id="JBEYRS010000001">
    <property type="protein sequence ID" value="MEW2361313.1"/>
    <property type="molecule type" value="Genomic_DNA"/>
</dbReference>
<keyword evidence="2" id="KW-0472">Membrane</keyword>
<feature type="compositionally biased region" description="Basic and acidic residues" evidence="1">
    <location>
        <begin position="77"/>
        <end position="94"/>
    </location>
</feature>
<organism evidence="4 5">
    <name type="scientific">Streptomyces huasconensis</name>
    <dbReference type="NCBI Taxonomy" id="1854574"/>
    <lineage>
        <taxon>Bacteria</taxon>
        <taxon>Bacillati</taxon>
        <taxon>Actinomycetota</taxon>
        <taxon>Actinomycetes</taxon>
        <taxon>Kitasatosporales</taxon>
        <taxon>Streptomycetaceae</taxon>
        <taxon>Streptomyces</taxon>
    </lineage>
</organism>
<feature type="region of interest" description="Disordered" evidence="1">
    <location>
        <begin position="427"/>
        <end position="457"/>
    </location>
</feature>
<dbReference type="RefSeq" id="WP_359776065.1">
    <property type="nucleotide sequence ID" value="NZ_JBEYRR010000003.1"/>
</dbReference>
<dbReference type="Proteomes" id="UP001553843">
    <property type="component" value="Unassembled WGS sequence"/>
</dbReference>
<feature type="compositionally biased region" description="Basic and acidic residues" evidence="1">
    <location>
        <begin position="102"/>
        <end position="114"/>
    </location>
</feature>
<protein>
    <submittedName>
        <fullName evidence="4">Helix-turn-helix transcriptional regulator</fullName>
    </submittedName>
</protein>
<keyword evidence="5" id="KW-1185">Reference proteome</keyword>
<evidence type="ECO:0000256" key="1">
    <source>
        <dbReference type="SAM" id="MobiDB-lite"/>
    </source>
</evidence>
<keyword evidence="2" id="KW-0812">Transmembrane</keyword>
<gene>
    <name evidence="4" type="ORF">AB0887_04955</name>
</gene>
<dbReference type="InterPro" id="IPR001387">
    <property type="entry name" value="Cro/C1-type_HTH"/>
</dbReference>
<dbReference type="Pfam" id="PF13560">
    <property type="entry name" value="HTH_31"/>
    <property type="match status" value="1"/>
</dbReference>
<evidence type="ECO:0000256" key="2">
    <source>
        <dbReference type="SAM" id="Phobius"/>
    </source>
</evidence>
<feature type="region of interest" description="Disordered" evidence="1">
    <location>
        <begin position="77"/>
        <end position="145"/>
    </location>
</feature>
<evidence type="ECO:0000259" key="3">
    <source>
        <dbReference type="SMART" id="SM00530"/>
    </source>
</evidence>
<dbReference type="Gene3D" id="1.10.260.40">
    <property type="entry name" value="lambda repressor-like DNA-binding domains"/>
    <property type="match status" value="1"/>
</dbReference>
<dbReference type="InterPro" id="IPR010982">
    <property type="entry name" value="Lambda_DNA-bd_dom_sf"/>
</dbReference>
<name>A0ABV3LPC4_9ACTN</name>
<accession>A0ABV3LPC4</accession>
<feature type="compositionally biased region" description="Basic and acidic residues" evidence="1">
    <location>
        <begin position="199"/>
        <end position="234"/>
    </location>
</feature>
<dbReference type="SUPFAM" id="SSF47413">
    <property type="entry name" value="lambda repressor-like DNA-binding domains"/>
    <property type="match status" value="1"/>
</dbReference>
<proteinExistence type="predicted"/>